<sequence>MTFEEKLEQYARLIARCGVNVEEGQDVVLRCPVESKDFVRLIVKELYKAGAREVIVHWSDDQIARLRYEYAPMEVFETFPQWRVDSQLMYAREHAAFISITGTDPEAFKGVDQSKMAAAGKASEKANKEYYDMMLRSEFKWNVAAVPSEAWAAKVFPDSPKEERMEKLWEAIFHALRIGEGDVVARWEEHGRLLGEKCRLLNEYQFVSLHYENSLGTDFTVGLPENHRWEGGADTSPNGISYFANMPTEEVFTMPHRLKAEGRLVSALPLSYQGNLIRNFTLVFKNGRVEEFTAEEGQEVLQHMLDMDEGARHLGEAALVPYPSPVAEQGILFYNTLFDENASCHFALGACYPTNLEGGAELEEEDLKERGGNLSMNHVDFMIGTRDLSVTGITKDGKEVPVFRNGNWAL</sequence>
<evidence type="ECO:0000256" key="3">
    <source>
        <dbReference type="ARBA" id="ARBA00001947"/>
    </source>
</evidence>
<keyword evidence="5 10" id="KW-0031">Aminopeptidase</keyword>
<dbReference type="InterPro" id="IPR035097">
    <property type="entry name" value="M29_N-terminal"/>
</dbReference>
<reference evidence="10 11" key="1">
    <citation type="submission" date="2019-02" db="EMBL/GenBank/DDBJ databases">
        <title>Genomic Encyclopedia of Type Strains, Phase IV (KMG-IV): sequencing the most valuable type-strain genomes for metagenomic binning, comparative biology and taxonomic classification.</title>
        <authorList>
            <person name="Goeker M."/>
        </authorList>
    </citation>
    <scope>NUCLEOTIDE SEQUENCE [LARGE SCALE GENOMIC DNA]</scope>
    <source>
        <strain evidence="10 11">DSM 29486</strain>
    </source>
</reference>
<dbReference type="PRINTS" id="PR00919">
    <property type="entry name" value="THERMOPTASE"/>
</dbReference>
<dbReference type="GO" id="GO:0008237">
    <property type="term" value="F:metallopeptidase activity"/>
    <property type="evidence" value="ECO:0007669"/>
    <property type="project" value="UniProtKB-KW"/>
</dbReference>
<dbReference type="PANTHER" id="PTHR34448:SF3">
    <property type="entry name" value="AMINOPEPTIDASE AMPS"/>
    <property type="match status" value="1"/>
</dbReference>
<evidence type="ECO:0000256" key="5">
    <source>
        <dbReference type="ARBA" id="ARBA00022438"/>
    </source>
</evidence>
<dbReference type="PANTHER" id="PTHR34448">
    <property type="entry name" value="AMINOPEPTIDASE"/>
    <property type="match status" value="1"/>
</dbReference>
<dbReference type="GO" id="GO:0046872">
    <property type="term" value="F:metal ion binding"/>
    <property type="evidence" value="ECO:0007669"/>
    <property type="project" value="UniProtKB-KW"/>
</dbReference>
<comment type="caution">
    <text evidence="10">The sequence shown here is derived from an EMBL/GenBank/DDBJ whole genome shotgun (WGS) entry which is preliminary data.</text>
</comment>
<comment type="cofactor">
    <cofactor evidence="2">
        <name>Mg(2+)</name>
        <dbReference type="ChEBI" id="CHEBI:18420"/>
    </cofactor>
</comment>
<dbReference type="OrthoDB" id="9803993at2"/>
<evidence type="ECO:0000256" key="2">
    <source>
        <dbReference type="ARBA" id="ARBA00001946"/>
    </source>
</evidence>
<gene>
    <name evidence="10" type="ORF">EV209_1388</name>
</gene>
<proteinExistence type="inferred from homology"/>
<evidence type="ECO:0000313" key="11">
    <source>
        <dbReference type="Proteomes" id="UP000292927"/>
    </source>
</evidence>
<evidence type="ECO:0000256" key="6">
    <source>
        <dbReference type="ARBA" id="ARBA00022670"/>
    </source>
</evidence>
<evidence type="ECO:0000256" key="7">
    <source>
        <dbReference type="ARBA" id="ARBA00022723"/>
    </source>
</evidence>
<dbReference type="Pfam" id="PF02073">
    <property type="entry name" value="Peptidase_M29"/>
    <property type="match status" value="1"/>
</dbReference>
<dbReference type="SUPFAM" id="SSF144052">
    <property type="entry name" value="Thermophilic metalloprotease-like"/>
    <property type="match status" value="1"/>
</dbReference>
<evidence type="ECO:0000256" key="4">
    <source>
        <dbReference type="ARBA" id="ARBA00008236"/>
    </source>
</evidence>
<evidence type="ECO:0000256" key="8">
    <source>
        <dbReference type="ARBA" id="ARBA00022801"/>
    </source>
</evidence>
<dbReference type="Proteomes" id="UP000292927">
    <property type="component" value="Unassembled WGS sequence"/>
</dbReference>
<comment type="cofactor">
    <cofactor evidence="1">
        <name>Co(2+)</name>
        <dbReference type="ChEBI" id="CHEBI:48828"/>
    </cofactor>
</comment>
<dbReference type="RefSeq" id="WP_130434422.1">
    <property type="nucleotide sequence ID" value="NZ_SGXF01000002.1"/>
</dbReference>
<accession>A0A4Q7PJS6</accession>
<evidence type="ECO:0000256" key="1">
    <source>
        <dbReference type="ARBA" id="ARBA00001941"/>
    </source>
</evidence>
<comment type="cofactor">
    <cofactor evidence="3">
        <name>Zn(2+)</name>
        <dbReference type="ChEBI" id="CHEBI:29105"/>
    </cofactor>
</comment>
<evidence type="ECO:0000256" key="9">
    <source>
        <dbReference type="ARBA" id="ARBA00023049"/>
    </source>
</evidence>
<organism evidence="10 11">
    <name type="scientific">Cuneatibacter caecimuris</name>
    <dbReference type="NCBI Taxonomy" id="1796618"/>
    <lineage>
        <taxon>Bacteria</taxon>
        <taxon>Bacillati</taxon>
        <taxon>Bacillota</taxon>
        <taxon>Clostridia</taxon>
        <taxon>Lachnospirales</taxon>
        <taxon>Lachnospiraceae</taxon>
        <taxon>Cuneatibacter</taxon>
    </lineage>
</organism>
<keyword evidence="9" id="KW-0482">Metalloprotease</keyword>
<dbReference type="InterPro" id="IPR052170">
    <property type="entry name" value="M29_Exopeptidase"/>
</dbReference>
<dbReference type="AlphaFoldDB" id="A0A4Q7PJS6"/>
<dbReference type="Gene3D" id="3.40.1830.10">
    <property type="entry name" value="Thermophilic metalloprotease (M29)"/>
    <property type="match status" value="1"/>
</dbReference>
<evidence type="ECO:0000313" key="10">
    <source>
        <dbReference type="EMBL" id="RZT00951.1"/>
    </source>
</evidence>
<dbReference type="InterPro" id="IPR000787">
    <property type="entry name" value="Peptidase_M29"/>
</dbReference>
<dbReference type="EMBL" id="SGXF01000002">
    <property type="protein sequence ID" value="RZT00951.1"/>
    <property type="molecule type" value="Genomic_DNA"/>
</dbReference>
<keyword evidence="6" id="KW-0645">Protease</keyword>
<name>A0A4Q7PJS6_9FIRM</name>
<comment type="similarity">
    <text evidence="4">Belongs to the peptidase M29 family.</text>
</comment>
<dbReference type="GO" id="GO:0004177">
    <property type="term" value="F:aminopeptidase activity"/>
    <property type="evidence" value="ECO:0007669"/>
    <property type="project" value="UniProtKB-KW"/>
</dbReference>
<protein>
    <submittedName>
        <fullName evidence="10">Aminopeptidase II</fullName>
    </submittedName>
</protein>
<keyword evidence="8" id="KW-0378">Hydrolase</keyword>
<dbReference type="GO" id="GO:0006508">
    <property type="term" value="P:proteolysis"/>
    <property type="evidence" value="ECO:0007669"/>
    <property type="project" value="UniProtKB-KW"/>
</dbReference>
<keyword evidence="11" id="KW-1185">Reference proteome</keyword>
<keyword evidence="7" id="KW-0479">Metal-binding</keyword>